<sequence>MEKREEVYTWLNPNSTLKSPTEQRVSRMVEEVLQANFWVSHQDLIEKVSAEISKRLNEKAKHEAFVSNLLNSFTDELVNFQDEDHVIRYCNDAFATFVGFPKEEIIWKKCFEIICSSWCTERCPIESIKRWINKSICVDYDWIHLEKSANIVTDDNGIFIWYVEIYKDRSEIVRQKNLIEEQNKTLTRTNEFLSSALSNSKQWTWEWNIITWEVRADENFYKILWYNNQEVEFNYDFWETILHPDDREIVLKELKKSARKADKSFQFTYRLLNLNWDYVWVTASGKVIELDLRWKPLKAIWTHMDITEITNIKRYLRQNEQKLTTILRSIPDLLIVIDKNWNYKELSGSSRIWPRRVWMNINEIFDQENTTLILEWINRTIETGVNQKIQYSIVENDKVYKYSWNCQTLSSDQVVIITRDVTQDMELHEEVKHMANHDNLTWLLNRFSFNERLRKIINDAAGEDNLAVMFIDLDLFKNVNDSYGHAVWDAVLKEVWHRLLSATRWSDIVSRLGWDEFWIILPTIQKKEDYEIVAQRIIKSLSEPFIIEWKTIQIWSSIWISLYPEHWDDVDSIINHADTAMYKVKKWAKNNYLVYSEEEEK</sequence>
<feature type="domain" description="GGDEF" evidence="2">
    <location>
        <begin position="464"/>
        <end position="597"/>
    </location>
</feature>
<gene>
    <name evidence="3" type="ORF">ACD_3C00151G0001</name>
</gene>
<organism evidence="3">
    <name type="scientific">uncultured bacterium</name>
    <name type="common">gcode 4</name>
    <dbReference type="NCBI Taxonomy" id="1234023"/>
    <lineage>
        <taxon>Bacteria</taxon>
        <taxon>environmental samples</taxon>
    </lineage>
</organism>
<protein>
    <submittedName>
        <fullName evidence="3">GGDEF protein</fullName>
    </submittedName>
</protein>
<name>K2GWQ7_9BACT</name>
<evidence type="ECO:0000259" key="1">
    <source>
        <dbReference type="PROSITE" id="PS50112"/>
    </source>
</evidence>
<dbReference type="SUPFAM" id="SSF55785">
    <property type="entry name" value="PYP-like sensor domain (PAS domain)"/>
    <property type="match status" value="3"/>
</dbReference>
<dbReference type="Gene3D" id="3.30.450.20">
    <property type="entry name" value="PAS domain"/>
    <property type="match status" value="2"/>
</dbReference>
<dbReference type="InterPro" id="IPR043128">
    <property type="entry name" value="Rev_trsase/Diguanyl_cyclase"/>
</dbReference>
<dbReference type="InterPro" id="IPR052155">
    <property type="entry name" value="Biofilm_reg_signaling"/>
</dbReference>
<dbReference type="Pfam" id="PF00990">
    <property type="entry name" value="GGDEF"/>
    <property type="match status" value="1"/>
</dbReference>
<dbReference type="InterPro" id="IPR000160">
    <property type="entry name" value="GGDEF_dom"/>
</dbReference>
<dbReference type="EMBL" id="AMFJ01000425">
    <property type="protein sequence ID" value="EKE27785.1"/>
    <property type="molecule type" value="Genomic_DNA"/>
</dbReference>
<dbReference type="Gene3D" id="3.30.70.270">
    <property type="match status" value="1"/>
</dbReference>
<reference evidence="3" key="1">
    <citation type="journal article" date="2012" name="Science">
        <title>Fermentation, hydrogen, and sulfur metabolism in multiple uncultivated bacterial phyla.</title>
        <authorList>
            <person name="Wrighton K.C."/>
            <person name="Thomas B.C."/>
            <person name="Sharon I."/>
            <person name="Miller C.S."/>
            <person name="Castelle C.J."/>
            <person name="VerBerkmoes N.C."/>
            <person name="Wilkins M.J."/>
            <person name="Hettich R.L."/>
            <person name="Lipton M.S."/>
            <person name="Williams K.H."/>
            <person name="Long P.E."/>
            <person name="Banfield J.F."/>
        </authorList>
    </citation>
    <scope>NUCLEOTIDE SEQUENCE [LARGE SCALE GENOMIC DNA]</scope>
</reference>
<proteinExistence type="predicted"/>
<evidence type="ECO:0000313" key="3">
    <source>
        <dbReference type="EMBL" id="EKE27785.1"/>
    </source>
</evidence>
<dbReference type="SUPFAM" id="SSF55073">
    <property type="entry name" value="Nucleotide cyclase"/>
    <property type="match status" value="1"/>
</dbReference>
<dbReference type="PROSITE" id="PS50887">
    <property type="entry name" value="GGDEF"/>
    <property type="match status" value="1"/>
</dbReference>
<feature type="domain" description="PAS" evidence="1">
    <location>
        <begin position="62"/>
        <end position="106"/>
    </location>
</feature>
<dbReference type="Pfam" id="PF13426">
    <property type="entry name" value="PAS_9"/>
    <property type="match status" value="1"/>
</dbReference>
<dbReference type="CDD" id="cd01949">
    <property type="entry name" value="GGDEF"/>
    <property type="match status" value="1"/>
</dbReference>
<comment type="caution">
    <text evidence="3">The sequence shown here is derived from an EMBL/GenBank/DDBJ whole genome shotgun (WGS) entry which is preliminary data.</text>
</comment>
<dbReference type="InterPro" id="IPR035965">
    <property type="entry name" value="PAS-like_dom_sf"/>
</dbReference>
<dbReference type="InterPro" id="IPR029787">
    <property type="entry name" value="Nucleotide_cyclase"/>
</dbReference>
<dbReference type="PANTHER" id="PTHR44757">
    <property type="entry name" value="DIGUANYLATE CYCLASE DGCP"/>
    <property type="match status" value="1"/>
</dbReference>
<dbReference type="PANTHER" id="PTHR44757:SF4">
    <property type="entry name" value="DIGUANYLATE CYCLASE DGCE-RELATED"/>
    <property type="match status" value="1"/>
</dbReference>
<dbReference type="InterPro" id="IPR000014">
    <property type="entry name" value="PAS"/>
</dbReference>
<evidence type="ECO:0000259" key="2">
    <source>
        <dbReference type="PROSITE" id="PS50887"/>
    </source>
</evidence>
<dbReference type="Pfam" id="PF08447">
    <property type="entry name" value="PAS_3"/>
    <property type="match status" value="1"/>
</dbReference>
<dbReference type="InterPro" id="IPR013655">
    <property type="entry name" value="PAS_fold_3"/>
</dbReference>
<accession>K2GWQ7</accession>
<dbReference type="AlphaFoldDB" id="K2GWQ7"/>
<dbReference type="SMART" id="SM00267">
    <property type="entry name" value="GGDEF"/>
    <property type="match status" value="1"/>
</dbReference>
<dbReference type="NCBIfam" id="TIGR00254">
    <property type="entry name" value="GGDEF"/>
    <property type="match status" value="1"/>
</dbReference>
<dbReference type="PROSITE" id="PS50112">
    <property type="entry name" value="PAS"/>
    <property type="match status" value="1"/>
</dbReference>